<reference evidence="1 2" key="1">
    <citation type="submission" date="2019-09" db="EMBL/GenBank/DDBJ databases">
        <title>A chromosome-level genome assembly of the Chinese tupelo Nyssa sinensis.</title>
        <authorList>
            <person name="Yang X."/>
            <person name="Kang M."/>
            <person name="Yang Y."/>
            <person name="Xiong H."/>
            <person name="Wang M."/>
            <person name="Zhang Z."/>
            <person name="Wang Z."/>
            <person name="Wu H."/>
            <person name="Ma T."/>
            <person name="Liu J."/>
            <person name="Xi Z."/>
        </authorList>
    </citation>
    <scope>NUCLEOTIDE SEQUENCE [LARGE SCALE GENOMIC DNA]</scope>
    <source>
        <strain evidence="1">J267</strain>
        <tissue evidence="1">Leaf</tissue>
    </source>
</reference>
<gene>
    <name evidence="1" type="ORF">F0562_025486</name>
</gene>
<accession>A0A5J5B867</accession>
<dbReference type="AlphaFoldDB" id="A0A5J5B867"/>
<evidence type="ECO:0000313" key="1">
    <source>
        <dbReference type="EMBL" id="KAA8538794.1"/>
    </source>
</evidence>
<dbReference type="Proteomes" id="UP000325577">
    <property type="component" value="Linkage Group LG14"/>
</dbReference>
<name>A0A5J5B867_9ASTE</name>
<protein>
    <submittedName>
        <fullName evidence="1">Uncharacterized protein</fullName>
    </submittedName>
</protein>
<dbReference type="EMBL" id="CM018037">
    <property type="protein sequence ID" value="KAA8538794.1"/>
    <property type="molecule type" value="Genomic_DNA"/>
</dbReference>
<proteinExistence type="predicted"/>
<evidence type="ECO:0000313" key="2">
    <source>
        <dbReference type="Proteomes" id="UP000325577"/>
    </source>
</evidence>
<dbReference type="OrthoDB" id="6436679at2759"/>
<keyword evidence="2" id="KW-1185">Reference proteome</keyword>
<sequence>MRRSSRSTTSTRSRNHAAIVKFEVHNDMHFMAALGRVKYEFHNLEAQIQLQLMDAIEAAAQITQLQKDVEVSQVDHATVRSSSEELKKSWTWPEELF</sequence>
<organism evidence="1 2">
    <name type="scientific">Nyssa sinensis</name>
    <dbReference type="NCBI Taxonomy" id="561372"/>
    <lineage>
        <taxon>Eukaryota</taxon>
        <taxon>Viridiplantae</taxon>
        <taxon>Streptophyta</taxon>
        <taxon>Embryophyta</taxon>
        <taxon>Tracheophyta</taxon>
        <taxon>Spermatophyta</taxon>
        <taxon>Magnoliopsida</taxon>
        <taxon>eudicotyledons</taxon>
        <taxon>Gunneridae</taxon>
        <taxon>Pentapetalae</taxon>
        <taxon>asterids</taxon>
        <taxon>Cornales</taxon>
        <taxon>Nyssaceae</taxon>
        <taxon>Nyssa</taxon>
    </lineage>
</organism>